<feature type="transmembrane region" description="Helical" evidence="6">
    <location>
        <begin position="436"/>
        <end position="457"/>
    </location>
</feature>
<feature type="transmembrane region" description="Helical" evidence="6">
    <location>
        <begin position="102"/>
        <end position="121"/>
    </location>
</feature>
<feature type="transmembrane region" description="Helical" evidence="6">
    <location>
        <begin position="277"/>
        <end position="298"/>
    </location>
</feature>
<organism evidence="8 9">
    <name type="scientific">Lingula anatina</name>
    <name type="common">Brachiopod</name>
    <name type="synonym">Lingula unguis</name>
    <dbReference type="NCBI Taxonomy" id="7574"/>
    <lineage>
        <taxon>Eukaryota</taxon>
        <taxon>Metazoa</taxon>
        <taxon>Spiralia</taxon>
        <taxon>Lophotrochozoa</taxon>
        <taxon>Brachiopoda</taxon>
        <taxon>Linguliformea</taxon>
        <taxon>Lingulata</taxon>
        <taxon>Lingulida</taxon>
        <taxon>Linguloidea</taxon>
        <taxon>Lingulidae</taxon>
        <taxon>Lingula</taxon>
    </lineage>
</organism>
<reference evidence="9" key="1">
    <citation type="journal article" date="2015" name="Nat. Commun.">
        <title>The Lingula genome provides insights into brachiopod evolution and the origin of phosphate biomineralization.</title>
        <authorList>
            <person name="Luo Y.J."/>
            <person name="Takeuchi T."/>
            <person name="Koyanagi R."/>
            <person name="Yamada L."/>
            <person name="Kanda M."/>
            <person name="Khalturina M."/>
            <person name="Fujie M."/>
            <person name="Yamasaki S.I."/>
            <person name="Endo K."/>
            <person name="Satoh N."/>
        </authorList>
    </citation>
    <scope>NUCLEOTIDE SEQUENCE</scope>
</reference>
<feature type="transmembrane region" description="Helical" evidence="6">
    <location>
        <begin position="161"/>
        <end position="181"/>
    </location>
</feature>
<dbReference type="InterPro" id="IPR020846">
    <property type="entry name" value="MFS_dom"/>
</dbReference>
<feature type="transmembrane region" description="Helical" evidence="6">
    <location>
        <begin position="313"/>
        <end position="336"/>
    </location>
</feature>
<dbReference type="AlphaFoldDB" id="A0A1S3I7Y3"/>
<evidence type="ECO:0000259" key="7">
    <source>
        <dbReference type="PROSITE" id="PS50850"/>
    </source>
</evidence>
<dbReference type="InterPro" id="IPR005829">
    <property type="entry name" value="Sugar_transporter_CS"/>
</dbReference>
<evidence type="ECO:0000313" key="8">
    <source>
        <dbReference type="Proteomes" id="UP000085678"/>
    </source>
</evidence>
<reference evidence="9" key="2">
    <citation type="submission" date="2025-08" db="UniProtKB">
        <authorList>
            <consortium name="RefSeq"/>
        </authorList>
    </citation>
    <scope>IDENTIFICATION</scope>
</reference>
<dbReference type="SUPFAM" id="SSF103473">
    <property type="entry name" value="MFS general substrate transporter"/>
    <property type="match status" value="1"/>
</dbReference>
<evidence type="ECO:0000256" key="4">
    <source>
        <dbReference type="ARBA" id="ARBA00023136"/>
    </source>
</evidence>
<dbReference type="PANTHER" id="PTHR23503">
    <property type="entry name" value="SOLUTE CARRIER FAMILY 2"/>
    <property type="match status" value="1"/>
</dbReference>
<comment type="similarity">
    <text evidence="5">Belongs to the major facilitator superfamily. Sugar transporter (TC 2.A.1.1) family.</text>
</comment>
<dbReference type="OrthoDB" id="4540492at2759"/>
<dbReference type="PROSITE" id="PS00217">
    <property type="entry name" value="SUGAR_TRANSPORT_2"/>
    <property type="match status" value="1"/>
</dbReference>
<dbReference type="GeneID" id="106161846"/>
<dbReference type="PANTHER" id="PTHR23503:SF128">
    <property type="entry name" value="GLUCOSE TRANSPORTER TYPE 1"/>
    <property type="match status" value="1"/>
</dbReference>
<dbReference type="PRINTS" id="PR00171">
    <property type="entry name" value="SUGRTRNSPORT"/>
</dbReference>
<dbReference type="Pfam" id="PF00083">
    <property type="entry name" value="Sugar_tr"/>
    <property type="match status" value="1"/>
</dbReference>
<sequence>MMEGSPQPGSRSLTWRLTLSVLSAILGSFTFGYNTGVINAPQAIIEDFMNYTQLERSGNIMEEGTKSIIWGFAVAIFAVGGMTGGVLAGWWSHVFGRKIGMLLCNVFTIIGAALMGTSQVAKSYEMIIVGRLVVGLSCGLFTGLVPMYINEVAPTNLRGALGTLHQLGVTVGILVSQILGIPEILGNVTGWPILLGLTGAPAVLQLLTLPLCPASPRHLLIDKSKEKEARDALVALRGSQEVEEEMEEMRQEKKAGEKEAKMNLIQLFRTATLRQPLLVSVVMHLSQQLSGILVVFYYSTSLFTEAGIDDQKLASYLTVGVGGIMVIMTFVTIPLMDRAGRRTLHLIGLLGMLVLGILLTISMALQNLVQWFSYISVASALLFVVFFALGPGSIPWMIVAELFSQGPRAAAVSFGVLTNWTANFAVGLAFPPMQGALGVYSFLPFTGLLIICFFILFRLLPETKNKTFEEISSIFRKGEKIESVRL</sequence>
<dbReference type="InterPro" id="IPR003663">
    <property type="entry name" value="Sugar/inositol_transpt"/>
</dbReference>
<gene>
    <name evidence="9" type="primary">LOC106161846</name>
</gene>
<keyword evidence="4 6" id="KW-0472">Membrane</keyword>
<keyword evidence="3 6" id="KW-1133">Transmembrane helix</keyword>
<evidence type="ECO:0000313" key="9">
    <source>
        <dbReference type="RefSeq" id="XP_013394367.1"/>
    </source>
</evidence>
<comment type="subcellular location">
    <subcellularLocation>
        <location evidence="1">Membrane</location>
        <topology evidence="1">Multi-pass membrane protein</topology>
    </subcellularLocation>
</comment>
<feature type="transmembrane region" description="Helical" evidence="6">
    <location>
        <begin position="12"/>
        <end position="33"/>
    </location>
</feature>
<feature type="transmembrane region" description="Helical" evidence="6">
    <location>
        <begin position="409"/>
        <end position="430"/>
    </location>
</feature>
<evidence type="ECO:0000256" key="2">
    <source>
        <dbReference type="ARBA" id="ARBA00022692"/>
    </source>
</evidence>
<feature type="transmembrane region" description="Helical" evidence="6">
    <location>
        <begin position="127"/>
        <end position="149"/>
    </location>
</feature>
<evidence type="ECO:0000256" key="1">
    <source>
        <dbReference type="ARBA" id="ARBA00004141"/>
    </source>
</evidence>
<proteinExistence type="inferred from homology"/>
<accession>A0A1S3I7Y3</accession>
<keyword evidence="5" id="KW-0813">Transport</keyword>
<feature type="domain" description="Major facilitator superfamily (MFS) profile" evidence="7">
    <location>
        <begin position="20"/>
        <end position="464"/>
    </location>
</feature>
<dbReference type="Gene3D" id="1.20.1250.20">
    <property type="entry name" value="MFS general substrate transporter like domains"/>
    <property type="match status" value="1"/>
</dbReference>
<evidence type="ECO:0000256" key="3">
    <source>
        <dbReference type="ARBA" id="ARBA00022989"/>
    </source>
</evidence>
<keyword evidence="8" id="KW-1185">Reference proteome</keyword>
<protein>
    <submittedName>
        <fullName evidence="9">Glucose transporter type 1 isoform X2</fullName>
    </submittedName>
</protein>
<dbReference type="GO" id="GO:0016020">
    <property type="term" value="C:membrane"/>
    <property type="evidence" value="ECO:0007669"/>
    <property type="project" value="UniProtKB-SubCell"/>
</dbReference>
<dbReference type="InterPro" id="IPR005828">
    <property type="entry name" value="MFS_sugar_transport-like"/>
</dbReference>
<keyword evidence="9" id="KW-0762">Sugar transport</keyword>
<dbReference type="FunFam" id="1.20.1250.20:FF:000029">
    <property type="entry name" value="solute carrier family 2, facilitated glucose transporter member 4"/>
    <property type="match status" value="1"/>
</dbReference>
<evidence type="ECO:0000256" key="6">
    <source>
        <dbReference type="SAM" id="Phobius"/>
    </source>
</evidence>
<name>A0A1S3I7Y3_LINAN</name>
<dbReference type="GO" id="GO:0015149">
    <property type="term" value="F:hexose transmembrane transporter activity"/>
    <property type="evidence" value="ECO:0007669"/>
    <property type="project" value="TreeGrafter"/>
</dbReference>
<dbReference type="NCBIfam" id="TIGR00879">
    <property type="entry name" value="SP"/>
    <property type="match status" value="1"/>
</dbReference>
<dbReference type="PROSITE" id="PS50850">
    <property type="entry name" value="MFS"/>
    <property type="match status" value="1"/>
</dbReference>
<dbReference type="PROSITE" id="PS00216">
    <property type="entry name" value="SUGAR_TRANSPORT_1"/>
    <property type="match status" value="1"/>
</dbReference>
<feature type="transmembrane region" description="Helical" evidence="6">
    <location>
        <begin position="343"/>
        <end position="365"/>
    </location>
</feature>
<dbReference type="InterPro" id="IPR045263">
    <property type="entry name" value="GLUT"/>
</dbReference>
<feature type="transmembrane region" description="Helical" evidence="6">
    <location>
        <begin position="68"/>
        <end position="90"/>
    </location>
</feature>
<dbReference type="InterPro" id="IPR036259">
    <property type="entry name" value="MFS_trans_sf"/>
</dbReference>
<dbReference type="Proteomes" id="UP000085678">
    <property type="component" value="Unplaced"/>
</dbReference>
<dbReference type="RefSeq" id="XP_013394367.1">
    <property type="nucleotide sequence ID" value="XM_013538913.1"/>
</dbReference>
<evidence type="ECO:0000256" key="5">
    <source>
        <dbReference type="RuleBase" id="RU003346"/>
    </source>
</evidence>
<keyword evidence="2 6" id="KW-0812">Transmembrane</keyword>